<dbReference type="InterPro" id="IPR037151">
    <property type="entry name" value="AlkB-like_sf"/>
</dbReference>
<dbReference type="PANTHER" id="PTHR31212:SF4">
    <property type="entry name" value="ALPHA-KETOGLUTARATE-DEPENDENT DIOXYGENASE ALKB HOMOLOG 3"/>
    <property type="match status" value="1"/>
</dbReference>
<dbReference type="EMBL" id="QKOE01000005">
    <property type="protein sequence ID" value="PZA16774.1"/>
    <property type="molecule type" value="Genomic_DNA"/>
</dbReference>
<gene>
    <name evidence="2" type="ORF">DNK49_08920</name>
</gene>
<evidence type="ECO:0000313" key="3">
    <source>
        <dbReference type="Proteomes" id="UP000248259"/>
    </source>
</evidence>
<reference evidence="2 3" key="1">
    <citation type="submission" date="2018-06" db="EMBL/GenBank/DDBJ databases">
        <title>Azoarcus communis strain SWub3 genome.</title>
        <authorList>
            <person name="Zorraquino Salvo V."/>
            <person name="Toubiana D."/>
            <person name="Blumwald E."/>
        </authorList>
    </citation>
    <scope>NUCLEOTIDE SEQUENCE [LARGE SCALE GENOMIC DNA]</scope>
    <source>
        <strain evidence="2 3">SWub3</strain>
    </source>
</reference>
<dbReference type="PROSITE" id="PS51471">
    <property type="entry name" value="FE2OG_OXY"/>
    <property type="match status" value="1"/>
</dbReference>
<evidence type="ECO:0000313" key="2">
    <source>
        <dbReference type="EMBL" id="PZA16774.1"/>
    </source>
</evidence>
<dbReference type="Gene3D" id="2.60.120.590">
    <property type="entry name" value="Alpha-ketoglutarate-dependent dioxygenase AlkB-like"/>
    <property type="match status" value="1"/>
</dbReference>
<evidence type="ECO:0000259" key="1">
    <source>
        <dbReference type="PROSITE" id="PS51471"/>
    </source>
</evidence>
<dbReference type="Proteomes" id="UP000248259">
    <property type="component" value="Unassembled WGS sequence"/>
</dbReference>
<name>A0A323UWC3_9RHOO</name>
<dbReference type="InterPro" id="IPR027450">
    <property type="entry name" value="AlkB-like"/>
</dbReference>
<keyword evidence="2" id="KW-0560">Oxidoreductase</keyword>
<dbReference type="AlphaFoldDB" id="A0A323UWC3"/>
<protein>
    <submittedName>
        <fullName evidence="2">Alpha-ketoglutarate-dependent dioxygenase AlkB</fullName>
    </submittedName>
</protein>
<organism evidence="2 3">
    <name type="scientific">Parazoarcus communis SWub3 = DSM 12120</name>
    <dbReference type="NCBI Taxonomy" id="1121029"/>
    <lineage>
        <taxon>Bacteria</taxon>
        <taxon>Pseudomonadati</taxon>
        <taxon>Pseudomonadota</taxon>
        <taxon>Betaproteobacteria</taxon>
        <taxon>Rhodocyclales</taxon>
        <taxon>Zoogloeaceae</taxon>
        <taxon>Parazoarcus</taxon>
    </lineage>
</organism>
<sequence>MSATRPPASPPLQPVPGQPLLACASVLDPAAAQALFDVLLAETPWTEGHYIAAGRRFALPRLQCWFADAGVEYRYAQQLLNSHAWTPRLQALRSSVEACCGVSFNAVLANLYRDGDDHVSWHADDEDDLGPAPHIASLSLGATRSFHWRPKPGTPGDAGRLPLPPGLLLLMRAPFQQHWEHAIPTSPSVSGARLNLTFRQVIPTARV</sequence>
<dbReference type="GO" id="GO:0051213">
    <property type="term" value="F:dioxygenase activity"/>
    <property type="evidence" value="ECO:0007669"/>
    <property type="project" value="UniProtKB-KW"/>
</dbReference>
<comment type="caution">
    <text evidence="2">The sequence shown here is derived from an EMBL/GenBank/DDBJ whole genome shotgun (WGS) entry which is preliminary data.</text>
</comment>
<accession>A0A323UWC3</accession>
<dbReference type="RefSeq" id="WP_110524000.1">
    <property type="nucleotide sequence ID" value="NZ_QKOE01000005.1"/>
</dbReference>
<proteinExistence type="predicted"/>
<dbReference type="GO" id="GO:0006307">
    <property type="term" value="P:DNA alkylation repair"/>
    <property type="evidence" value="ECO:0007669"/>
    <property type="project" value="InterPro"/>
</dbReference>
<dbReference type="InterPro" id="IPR032854">
    <property type="entry name" value="ALKBH3"/>
</dbReference>
<keyword evidence="2" id="KW-0223">Dioxygenase</keyword>
<feature type="domain" description="Fe2OG dioxygenase" evidence="1">
    <location>
        <begin position="103"/>
        <end position="202"/>
    </location>
</feature>
<dbReference type="OrthoDB" id="190276at2"/>
<keyword evidence="3" id="KW-1185">Reference proteome</keyword>
<dbReference type="SUPFAM" id="SSF51197">
    <property type="entry name" value="Clavaminate synthase-like"/>
    <property type="match status" value="1"/>
</dbReference>
<dbReference type="InterPro" id="IPR005123">
    <property type="entry name" value="Oxoglu/Fe-dep_dioxygenase_dom"/>
</dbReference>
<dbReference type="PANTHER" id="PTHR31212">
    <property type="entry name" value="ALPHA-KETOGLUTARATE-DEPENDENT DIOXYGENASE ALKB HOMOLOG 3"/>
    <property type="match status" value="1"/>
</dbReference>
<dbReference type="Pfam" id="PF13532">
    <property type="entry name" value="2OG-FeII_Oxy_2"/>
    <property type="match status" value="1"/>
</dbReference>